<keyword evidence="4" id="KW-1185">Reference proteome</keyword>
<dbReference type="EMBL" id="JAUOZS010000001">
    <property type="protein sequence ID" value="MDT8902038.1"/>
    <property type="molecule type" value="Genomic_DNA"/>
</dbReference>
<dbReference type="Pfam" id="PF10442">
    <property type="entry name" value="FIST_C"/>
    <property type="match status" value="1"/>
</dbReference>
<gene>
    <name evidence="3" type="ORF">Q4T40_12350</name>
</gene>
<protein>
    <submittedName>
        <fullName evidence="3">FIST N-terminal domain-containing protein</fullName>
    </submittedName>
</protein>
<comment type="caution">
    <text evidence="3">The sequence shown here is derived from an EMBL/GenBank/DDBJ whole genome shotgun (WGS) entry which is preliminary data.</text>
</comment>
<dbReference type="Pfam" id="PF08495">
    <property type="entry name" value="FIST"/>
    <property type="match status" value="1"/>
</dbReference>
<dbReference type="SMART" id="SM00897">
    <property type="entry name" value="FIST"/>
    <property type="match status" value="1"/>
</dbReference>
<dbReference type="Proteomes" id="UP001254848">
    <property type="component" value="Unassembled WGS sequence"/>
</dbReference>
<dbReference type="InterPro" id="IPR013702">
    <property type="entry name" value="FIST_domain_N"/>
</dbReference>
<evidence type="ECO:0000313" key="4">
    <source>
        <dbReference type="Proteomes" id="UP001254848"/>
    </source>
</evidence>
<dbReference type="PANTHER" id="PTHR40252:SF2">
    <property type="entry name" value="BLR0328 PROTEIN"/>
    <property type="match status" value="1"/>
</dbReference>
<dbReference type="RefSeq" id="WP_413780529.1">
    <property type="nucleotide sequence ID" value="NZ_JAUOZS010000001.1"/>
</dbReference>
<name>A0ABU3NZ12_9FIRM</name>
<evidence type="ECO:0000259" key="1">
    <source>
        <dbReference type="SMART" id="SM00897"/>
    </source>
</evidence>
<dbReference type="InterPro" id="IPR019494">
    <property type="entry name" value="FIST_C"/>
</dbReference>
<organism evidence="3 4">
    <name type="scientific">Anaeroselena agilis</name>
    <dbReference type="NCBI Taxonomy" id="3063788"/>
    <lineage>
        <taxon>Bacteria</taxon>
        <taxon>Bacillati</taxon>
        <taxon>Bacillota</taxon>
        <taxon>Negativicutes</taxon>
        <taxon>Acetonemataceae</taxon>
        <taxon>Anaeroselena</taxon>
    </lineage>
</organism>
<dbReference type="SMART" id="SM01204">
    <property type="entry name" value="FIST_C"/>
    <property type="match status" value="1"/>
</dbReference>
<sequence>MLKVFVGHSEDALATYAVNEVVEQVKSSLAGAQPRAGIVFCSVDFDHAEILSVIRENFPAMALAGCTTDGELSSGIGFAEDSLILMVFVSDKLEICAGVGRDAARRGGAAGREAAATARAGLSRYVKEERFAIILTDPLNAGVSDIDKGIQEVFGRTFPIIGGASAAHSKKRKTFQFYNGEVLTDSVVMLLFAGPVAFSCGIMGGHSPMGPKEPVTKAEDNVLYRIGDQPAVDYFHKYIGNYDLFMNYCLAVYEQDRDSFYVRSAPFSDVDRGTVTLNGRVSKGAMVQIGTADKNSVIRSCNESIRRALEAYPGARPAAALFFSCAGRKMIMGTQIVQELQTVQRHLPDIPFAGFYCYGEFGPLEKGSPYLFHGTTFVTLLLGAAEEDDEG</sequence>
<accession>A0ABU3NZ12</accession>
<evidence type="ECO:0000313" key="3">
    <source>
        <dbReference type="EMBL" id="MDT8902038.1"/>
    </source>
</evidence>
<dbReference type="PANTHER" id="PTHR40252">
    <property type="entry name" value="BLR0328 PROTEIN"/>
    <property type="match status" value="1"/>
</dbReference>
<reference evidence="3 4" key="1">
    <citation type="submission" date="2023-07" db="EMBL/GenBank/DDBJ databases">
        <title>The novel representative of Negativicutes class, Anaeroselena agilis gen. nov. sp. nov.</title>
        <authorList>
            <person name="Prokofeva M.I."/>
            <person name="Elcheninov A.G."/>
            <person name="Klyukina A."/>
            <person name="Kublanov I.V."/>
            <person name="Frolov E.N."/>
            <person name="Podosokorskaya O.A."/>
        </authorList>
    </citation>
    <scope>NUCLEOTIDE SEQUENCE [LARGE SCALE GENOMIC DNA]</scope>
    <source>
        <strain evidence="3 4">4137-cl</strain>
    </source>
</reference>
<proteinExistence type="predicted"/>
<feature type="domain" description="FIST C-domain" evidence="2">
    <location>
        <begin position="231"/>
        <end position="364"/>
    </location>
</feature>
<evidence type="ECO:0000259" key="2">
    <source>
        <dbReference type="SMART" id="SM01204"/>
    </source>
</evidence>
<feature type="domain" description="FIST" evidence="1">
    <location>
        <begin position="33"/>
        <end position="230"/>
    </location>
</feature>